<dbReference type="RefSeq" id="WP_213237653.1">
    <property type="nucleotide sequence ID" value="NZ_JAHBCL010000025.1"/>
</dbReference>
<dbReference type="Proteomes" id="UP000746471">
    <property type="component" value="Unassembled WGS sequence"/>
</dbReference>
<dbReference type="InterPro" id="IPR051675">
    <property type="entry name" value="Endo/Exo/Phosphatase_dom_1"/>
</dbReference>
<dbReference type="NCBIfam" id="TIGR03916">
    <property type="entry name" value="rSAM_link_UDG"/>
    <property type="match status" value="1"/>
</dbReference>
<keyword evidence="2" id="KW-0479">Metal-binding</keyword>
<evidence type="ECO:0000313" key="5">
    <source>
        <dbReference type="EMBL" id="MBS7527796.1"/>
    </source>
</evidence>
<dbReference type="PANTHER" id="PTHR21180:SF9">
    <property type="entry name" value="TYPE II SECRETION SYSTEM PROTEIN K"/>
    <property type="match status" value="1"/>
</dbReference>
<organism evidence="5 6">
    <name type="scientific">Fusibacter paucivorans</name>
    <dbReference type="NCBI Taxonomy" id="76009"/>
    <lineage>
        <taxon>Bacteria</taxon>
        <taxon>Bacillati</taxon>
        <taxon>Bacillota</taxon>
        <taxon>Clostridia</taxon>
        <taxon>Eubacteriales</taxon>
        <taxon>Eubacteriales Family XII. Incertae Sedis</taxon>
        <taxon>Fusibacter</taxon>
    </lineage>
</organism>
<proteinExistence type="predicted"/>
<evidence type="ECO:0000256" key="3">
    <source>
        <dbReference type="ARBA" id="ARBA00023004"/>
    </source>
</evidence>
<sequence length="427" mass="48476">MEIYEKLRILADAAKYDVSCSSSGHQRGNANKQLGSTAAAGICHSWSEDGRCISLLKILYTNQCIYNCAYCVNRSSNDVKRAAFTPEEVVSLTINFYRRNYIEGLFLSSGIIKSPNHTMEQLIEVVKKLRTREGFNGYIHLKGIPGADESLINEAGLYVDRMSYNLELPTTKGLRLLAPDKERKQIIMPMQQVRDQMIAHRDMKKHLKSTPSFIPAGQSTQMIVGATDETDYHIIKIAEAMYRRLALKRVYYSAFVPGSTHPAVVERGRPPLNREHRIYQADWLLRFYGFKADEILTPDQPQLDLLLDPKCQWALNHMAYFPMEVNRVSYGALLRIPGIGVTSARRIVNARRFSALAYDDLKGIGVVLKRAKYFITCNGKYCGDGDVEPVYLRQKLLEPPKPEQLTLYQTHPEVFDESEATIRGLLT</sequence>
<dbReference type="Gene3D" id="1.10.150.320">
    <property type="entry name" value="Photosystem II 12 kDa extrinsic protein"/>
    <property type="match status" value="1"/>
</dbReference>
<evidence type="ECO:0000256" key="2">
    <source>
        <dbReference type="ARBA" id="ARBA00022723"/>
    </source>
</evidence>
<keyword evidence="1" id="KW-0949">S-adenosyl-L-methionine</keyword>
<dbReference type="CDD" id="cd01335">
    <property type="entry name" value="Radical_SAM"/>
    <property type="match status" value="1"/>
</dbReference>
<dbReference type="InterPro" id="IPR010994">
    <property type="entry name" value="RuvA_2-like"/>
</dbReference>
<dbReference type="Gene3D" id="3.20.20.70">
    <property type="entry name" value="Aldolase class I"/>
    <property type="match status" value="1"/>
</dbReference>
<dbReference type="EMBL" id="JAHBCL010000025">
    <property type="protein sequence ID" value="MBS7527796.1"/>
    <property type="molecule type" value="Genomic_DNA"/>
</dbReference>
<keyword evidence="4" id="KW-0411">Iron-sulfur</keyword>
<dbReference type="SFLD" id="SFLDS00029">
    <property type="entry name" value="Radical_SAM"/>
    <property type="match status" value="1"/>
</dbReference>
<dbReference type="SUPFAM" id="SSF47781">
    <property type="entry name" value="RuvA domain 2-like"/>
    <property type="match status" value="1"/>
</dbReference>
<name>A0ABS5PTW2_9FIRM</name>
<protein>
    <submittedName>
        <fullName evidence="5">DNA modification/repair radical SAM protein</fullName>
    </submittedName>
</protein>
<dbReference type="PANTHER" id="PTHR21180">
    <property type="entry name" value="ENDONUCLEASE/EXONUCLEASE/PHOSPHATASE FAMILY DOMAIN-CONTAINING PROTEIN 1"/>
    <property type="match status" value="1"/>
</dbReference>
<dbReference type="SUPFAM" id="SSF102114">
    <property type="entry name" value="Radical SAM enzymes"/>
    <property type="match status" value="1"/>
</dbReference>
<dbReference type="InterPro" id="IPR058240">
    <property type="entry name" value="rSAM_sf"/>
</dbReference>
<dbReference type="SFLD" id="SFLDG01102">
    <property type="entry name" value="Uncharacterised_Radical_SAM_Su"/>
    <property type="match status" value="1"/>
</dbReference>
<dbReference type="InterPro" id="IPR007197">
    <property type="entry name" value="rSAM"/>
</dbReference>
<comment type="caution">
    <text evidence="5">The sequence shown here is derived from an EMBL/GenBank/DDBJ whole genome shotgun (WGS) entry which is preliminary data.</text>
</comment>
<dbReference type="InterPro" id="IPR023874">
    <property type="entry name" value="DNA_rSAM_put"/>
</dbReference>
<dbReference type="InterPro" id="IPR013785">
    <property type="entry name" value="Aldolase_TIM"/>
</dbReference>
<dbReference type="Pfam" id="PF13353">
    <property type="entry name" value="Fer4_12"/>
    <property type="match status" value="1"/>
</dbReference>
<evidence type="ECO:0000313" key="6">
    <source>
        <dbReference type="Proteomes" id="UP000746471"/>
    </source>
</evidence>
<keyword evidence="3" id="KW-0408">Iron</keyword>
<gene>
    <name evidence="5" type="ORF">KHM83_14015</name>
</gene>
<reference evidence="5 6" key="1">
    <citation type="submission" date="2021-05" db="EMBL/GenBank/DDBJ databases">
        <title>Fusibacter ferrireducens sp. nov., an anaerobic, sulfur- and Fe-reducing bacterium isolated from the mangrove sediment.</title>
        <authorList>
            <person name="Qiu D."/>
        </authorList>
    </citation>
    <scope>NUCLEOTIDE SEQUENCE [LARGE SCALE GENOMIC DNA]</scope>
    <source>
        <strain evidence="5 6">DSM 12116</strain>
    </source>
</reference>
<evidence type="ECO:0000256" key="4">
    <source>
        <dbReference type="ARBA" id="ARBA00023014"/>
    </source>
</evidence>
<evidence type="ECO:0000256" key="1">
    <source>
        <dbReference type="ARBA" id="ARBA00022691"/>
    </source>
</evidence>
<keyword evidence="6" id="KW-1185">Reference proteome</keyword>
<accession>A0ABS5PTW2</accession>